<keyword evidence="2" id="KW-0449">Lipoprotein</keyword>
<feature type="signal peptide" evidence="1">
    <location>
        <begin position="1"/>
        <end position="24"/>
    </location>
</feature>
<dbReference type="InterPro" id="IPR041662">
    <property type="entry name" value="SusD-like_2"/>
</dbReference>
<dbReference type="SUPFAM" id="SSF48452">
    <property type="entry name" value="TPR-like"/>
    <property type="match status" value="1"/>
</dbReference>
<dbReference type="Proteomes" id="UP000823635">
    <property type="component" value="Unassembled WGS sequence"/>
</dbReference>
<gene>
    <name evidence="2" type="ORF">IAC68_00530</name>
</gene>
<evidence type="ECO:0000313" key="2">
    <source>
        <dbReference type="EMBL" id="MBO8428406.1"/>
    </source>
</evidence>
<reference evidence="2" key="2">
    <citation type="journal article" date="2021" name="PeerJ">
        <title>Extensive microbial diversity within the chicken gut microbiome revealed by metagenomics and culture.</title>
        <authorList>
            <person name="Gilroy R."/>
            <person name="Ravi A."/>
            <person name="Getino M."/>
            <person name="Pursley I."/>
            <person name="Horton D.L."/>
            <person name="Alikhan N.F."/>
            <person name="Baker D."/>
            <person name="Gharbi K."/>
            <person name="Hall N."/>
            <person name="Watson M."/>
            <person name="Adriaenssens E.M."/>
            <person name="Foster-Nyarko E."/>
            <person name="Jarju S."/>
            <person name="Secka A."/>
            <person name="Antonio M."/>
            <person name="Oren A."/>
            <person name="Chaudhuri R.R."/>
            <person name="La Ragione R."/>
            <person name="Hildebrand F."/>
            <person name="Pallen M.J."/>
        </authorList>
    </citation>
    <scope>NUCLEOTIDE SEQUENCE</scope>
    <source>
        <strain evidence="2">15467</strain>
    </source>
</reference>
<reference evidence="2" key="1">
    <citation type="submission" date="2020-10" db="EMBL/GenBank/DDBJ databases">
        <authorList>
            <person name="Gilroy R."/>
        </authorList>
    </citation>
    <scope>NUCLEOTIDE SEQUENCE</scope>
    <source>
        <strain evidence="2">15467</strain>
    </source>
</reference>
<proteinExistence type="predicted"/>
<evidence type="ECO:0000313" key="3">
    <source>
        <dbReference type="Proteomes" id="UP000823635"/>
    </source>
</evidence>
<dbReference type="Gene3D" id="1.25.40.390">
    <property type="match status" value="2"/>
</dbReference>
<dbReference type="AlphaFoldDB" id="A0A9D9GX94"/>
<name>A0A9D9GX94_9BACT</name>
<dbReference type="EMBL" id="JADINB010000011">
    <property type="protein sequence ID" value="MBO8428406.1"/>
    <property type="molecule type" value="Genomic_DNA"/>
</dbReference>
<evidence type="ECO:0000256" key="1">
    <source>
        <dbReference type="SAM" id="SignalP"/>
    </source>
</evidence>
<dbReference type="InterPro" id="IPR011990">
    <property type="entry name" value="TPR-like_helical_dom_sf"/>
</dbReference>
<feature type="chain" id="PRO_5038560891" evidence="1">
    <location>
        <begin position="25"/>
        <end position="602"/>
    </location>
</feature>
<sequence length="602" mass="66934">MKKIFTLILSAFLLAGLTSCDDWLDINTNPNSPTNVTAPVHTRLPWLQYAYGYAYGNASVHTAIFAYTTASRYGGTNDAYTAWAPGTGAGPTTPYQQWFVGGACNIQDLIDKAREEGAYHYIGAAHLIHAMGFMLMLDYHGEIPYTEALSSSLTPKYDDGQTIFNGCMERLDSALVNFQKEQPATATPLSSGDSWNNGDVQKWIKLCYGLKARWLNKLSKKSSLYDPQAILDAVANGPSSNAEGTIIHHVNDASDTQGSSIIGVGDPMRTAFAFDVAAWGNAYRITKIYLDRLENPRGSGIEDPRVDRLVPSSEHWANGQKFIQRTKGLDIINDPIRQEGGPVHISYNNESKKWIAGGGEANRQNDTLYCLMQARCAMQGVTSGDGTYYDGDGNGDGTIISTGTFYTLPESQTDVCTYHEMCFIKAEVLFRQGDKEGALQAYKEGIKAHIDLMQTKLREWGEDQTNPYKRPMDQAKIDAFLNSNAIAQTSAELTMADIMGQKHIAMSFTMENWNDIRRFNYSAGNIGDFGVVYPGAERPLEFTATSIQYFPGTDKSQDNYWYRRMKHCSHEINYNVDNLRASNPNALEPDVWSTPVWWDIAE</sequence>
<keyword evidence="1" id="KW-0732">Signal</keyword>
<accession>A0A9D9GX94</accession>
<protein>
    <submittedName>
        <fullName evidence="2">SusD/RagB family nutrient-binding outer membrane lipoprotein</fullName>
    </submittedName>
</protein>
<dbReference type="PROSITE" id="PS51257">
    <property type="entry name" value="PROKAR_LIPOPROTEIN"/>
    <property type="match status" value="1"/>
</dbReference>
<organism evidence="2 3">
    <name type="scientific">Candidatus Egerieousia excrementavium</name>
    <dbReference type="NCBI Taxonomy" id="2840778"/>
    <lineage>
        <taxon>Bacteria</taxon>
        <taxon>Pseudomonadati</taxon>
        <taxon>Bacteroidota</taxon>
        <taxon>Bacteroidia</taxon>
        <taxon>Bacteroidales</taxon>
        <taxon>Candidatus Egerieousia</taxon>
    </lineage>
</organism>
<dbReference type="Pfam" id="PF12771">
    <property type="entry name" value="SusD-like_2"/>
    <property type="match status" value="2"/>
</dbReference>
<comment type="caution">
    <text evidence="2">The sequence shown here is derived from an EMBL/GenBank/DDBJ whole genome shotgun (WGS) entry which is preliminary data.</text>
</comment>